<proteinExistence type="predicted"/>
<dbReference type="Proteomes" id="UP000218934">
    <property type="component" value="Unassembled WGS sequence"/>
</dbReference>
<protein>
    <submittedName>
        <fullName evidence="2">Uncharacterized protein</fullName>
    </submittedName>
</protein>
<dbReference type="EMBL" id="NWUF01000007">
    <property type="protein sequence ID" value="PCE42530.1"/>
    <property type="molecule type" value="Genomic_DNA"/>
</dbReference>
<comment type="caution">
    <text evidence="2">The sequence shown here is derived from an EMBL/GenBank/DDBJ whole genome shotgun (WGS) entry which is preliminary data.</text>
</comment>
<keyword evidence="1" id="KW-0472">Membrane</keyword>
<dbReference type="KEGG" id="rdi:CMV14_07165"/>
<dbReference type="RefSeq" id="WP_066960546.1">
    <property type="nucleotide sequence ID" value="NZ_CP023449.1"/>
</dbReference>
<gene>
    <name evidence="2" type="ORF">COO09_08915</name>
</gene>
<evidence type="ECO:0000256" key="1">
    <source>
        <dbReference type="SAM" id="Phobius"/>
    </source>
</evidence>
<feature type="transmembrane region" description="Helical" evidence="1">
    <location>
        <begin position="69"/>
        <end position="92"/>
    </location>
</feature>
<name>A0A2A4FXS1_9SPHN</name>
<reference evidence="2 3" key="1">
    <citation type="submission" date="2017-09" db="EMBL/GenBank/DDBJ databases">
        <title>The Catabolism of 3,6-Dichlorosalicylic acid is Initiated by the Cytochrome P450 Monooxygenase DsmABC in Rhizorhabdus dicambivorans Ndbn-20.</title>
        <authorList>
            <person name="Na L."/>
        </authorList>
    </citation>
    <scope>NUCLEOTIDE SEQUENCE [LARGE SCALE GENOMIC DNA]</scope>
    <source>
        <strain evidence="2 3">Ndbn-20m</strain>
    </source>
</reference>
<evidence type="ECO:0000313" key="2">
    <source>
        <dbReference type="EMBL" id="PCE42530.1"/>
    </source>
</evidence>
<sequence length="99" mass="11467">MNQEQQWLREHSRKRRIRETNERRRRLIGLAGARFIRRVSAVISIICLLLISLSVLLNWGKFNWADLSIQIALSVLALVALNGVAWLIEWLLRHIANAG</sequence>
<keyword evidence="1" id="KW-0812">Transmembrane</keyword>
<organism evidence="2 3">
    <name type="scientific">Rhizorhabdus dicambivorans</name>
    <dbReference type="NCBI Taxonomy" id="1850238"/>
    <lineage>
        <taxon>Bacteria</taxon>
        <taxon>Pseudomonadati</taxon>
        <taxon>Pseudomonadota</taxon>
        <taxon>Alphaproteobacteria</taxon>
        <taxon>Sphingomonadales</taxon>
        <taxon>Sphingomonadaceae</taxon>
        <taxon>Rhizorhabdus</taxon>
    </lineage>
</organism>
<keyword evidence="3" id="KW-1185">Reference proteome</keyword>
<keyword evidence="1" id="KW-1133">Transmembrane helix</keyword>
<accession>A0A2A4FXS1</accession>
<feature type="transmembrane region" description="Helical" evidence="1">
    <location>
        <begin position="35"/>
        <end position="57"/>
    </location>
</feature>
<evidence type="ECO:0000313" key="3">
    <source>
        <dbReference type="Proteomes" id="UP000218934"/>
    </source>
</evidence>
<dbReference type="AlphaFoldDB" id="A0A2A4FXS1"/>